<dbReference type="AlphaFoldDB" id="A0A9Q1HG40"/>
<accession>A0A9Q1HG40</accession>
<evidence type="ECO:0000256" key="7">
    <source>
        <dbReference type="ARBA" id="ARBA00023034"/>
    </source>
</evidence>
<dbReference type="InterPro" id="IPR009729">
    <property type="entry name" value="Gal-3-0_sulfotransfrase"/>
</dbReference>
<keyword evidence="11" id="KW-1185">Reference proteome</keyword>
<evidence type="ECO:0000313" key="11">
    <source>
        <dbReference type="Proteomes" id="UP001152320"/>
    </source>
</evidence>
<name>A0A9Q1HG40_HOLLE</name>
<keyword evidence="5" id="KW-0735">Signal-anchor</keyword>
<keyword evidence="8" id="KW-0472">Membrane</keyword>
<comment type="subcellular location">
    <subcellularLocation>
        <location evidence="1">Golgi apparatus membrane</location>
        <topology evidence="1">Single-pass type II membrane protein</topology>
    </subcellularLocation>
</comment>
<comment type="caution">
    <text evidence="10">The sequence shown here is derived from an EMBL/GenBank/DDBJ whole genome shotgun (WGS) entry which is preliminary data.</text>
</comment>
<dbReference type="EMBL" id="JAIZAY010000004">
    <property type="protein sequence ID" value="KAJ8043756.1"/>
    <property type="molecule type" value="Genomic_DNA"/>
</dbReference>
<evidence type="ECO:0000256" key="6">
    <source>
        <dbReference type="ARBA" id="ARBA00022989"/>
    </source>
</evidence>
<dbReference type="SUPFAM" id="SSF52540">
    <property type="entry name" value="P-loop containing nucleoside triphosphate hydrolases"/>
    <property type="match status" value="1"/>
</dbReference>
<keyword evidence="3" id="KW-0808">Transferase</keyword>
<evidence type="ECO:0000256" key="1">
    <source>
        <dbReference type="ARBA" id="ARBA00004323"/>
    </source>
</evidence>
<dbReference type="OrthoDB" id="514299at2759"/>
<dbReference type="GO" id="GO:0000139">
    <property type="term" value="C:Golgi membrane"/>
    <property type="evidence" value="ECO:0007669"/>
    <property type="project" value="UniProtKB-SubCell"/>
</dbReference>
<sequence length="502" mass="58638">MQLPLSYKFISIYYVSFLPIRIQILRSERGRQYTPDTQSSFLPLTNSSFRTPLRLALGCASSPRCNNITANVAFIKTHKTGSTTLRSIINRFGLSKNLSFVYLSESPNGHIRYVSLTDRLRKHFLPPLGVRLGDHENYRGYNMSTLHVRFSRKFFDTFMEKGTKYVTILRDPVDQWLSVITYFNMKRYLPPSREKASIEDVARQLAVDADKYHRKMGASSYHFFKNNQAYDLGLSVKNSRNSTAIRNYVHYLGDQFDLVLINEYFDESLVLMKKIFCWSWSDVLYISRNQQSRSHAVKNETLKKLIRRNNAADQYLYDYFNKTLWKKIHEYGENFQEDLEFFRTLLKETKEECLLKKVVKKGRVYNELGQNKSSLCKELIANDQIKRIEYKQRYQNIGNQMAKNELKVQSNTTKGKESTGNRDIKLTIEEARNILAAGKNITRLPKEKEHIVNPVRADNEPLKIRAAREACERNPSCKRMEAINQPDGTIKIVRYVLKSKKT</sequence>
<gene>
    <name evidence="10" type="ORF">HOLleu_10997</name>
</gene>
<dbReference type="GO" id="GO:0001733">
    <property type="term" value="F:galactosylceramide sulfotransferase activity"/>
    <property type="evidence" value="ECO:0007669"/>
    <property type="project" value="InterPro"/>
</dbReference>
<proteinExistence type="inferred from homology"/>
<evidence type="ECO:0000256" key="5">
    <source>
        <dbReference type="ARBA" id="ARBA00022968"/>
    </source>
</evidence>
<keyword evidence="7" id="KW-0333">Golgi apparatus</keyword>
<evidence type="ECO:0000256" key="9">
    <source>
        <dbReference type="ARBA" id="ARBA00023180"/>
    </source>
</evidence>
<keyword evidence="4" id="KW-0812">Transmembrane</keyword>
<dbReference type="GO" id="GO:0009247">
    <property type="term" value="P:glycolipid biosynthetic process"/>
    <property type="evidence" value="ECO:0007669"/>
    <property type="project" value="InterPro"/>
</dbReference>
<dbReference type="Pfam" id="PF06990">
    <property type="entry name" value="Gal-3-0_sulfotr"/>
    <property type="match status" value="1"/>
</dbReference>
<dbReference type="PANTHER" id="PTHR14647">
    <property type="entry name" value="GALACTOSE-3-O-SULFOTRANSFERASE"/>
    <property type="match status" value="1"/>
</dbReference>
<protein>
    <submittedName>
        <fullName evidence="10">Galactose-3-O-sulfotransferase 3</fullName>
    </submittedName>
</protein>
<evidence type="ECO:0000256" key="4">
    <source>
        <dbReference type="ARBA" id="ARBA00022692"/>
    </source>
</evidence>
<evidence type="ECO:0000256" key="8">
    <source>
        <dbReference type="ARBA" id="ARBA00023136"/>
    </source>
</evidence>
<evidence type="ECO:0000256" key="2">
    <source>
        <dbReference type="ARBA" id="ARBA00008124"/>
    </source>
</evidence>
<evidence type="ECO:0000256" key="3">
    <source>
        <dbReference type="ARBA" id="ARBA00022679"/>
    </source>
</evidence>
<evidence type="ECO:0000313" key="10">
    <source>
        <dbReference type="EMBL" id="KAJ8043756.1"/>
    </source>
</evidence>
<keyword evidence="9" id="KW-0325">Glycoprotein</keyword>
<keyword evidence="6" id="KW-1133">Transmembrane helix</keyword>
<comment type="similarity">
    <text evidence="2">Belongs to the galactose-3-O-sulfotransferase family.</text>
</comment>
<organism evidence="10 11">
    <name type="scientific">Holothuria leucospilota</name>
    <name type="common">Black long sea cucumber</name>
    <name type="synonym">Mertensiothuria leucospilota</name>
    <dbReference type="NCBI Taxonomy" id="206669"/>
    <lineage>
        <taxon>Eukaryota</taxon>
        <taxon>Metazoa</taxon>
        <taxon>Echinodermata</taxon>
        <taxon>Eleutherozoa</taxon>
        <taxon>Echinozoa</taxon>
        <taxon>Holothuroidea</taxon>
        <taxon>Aspidochirotacea</taxon>
        <taxon>Aspidochirotida</taxon>
        <taxon>Holothuriidae</taxon>
        <taxon>Holothuria</taxon>
    </lineage>
</organism>
<dbReference type="InterPro" id="IPR027417">
    <property type="entry name" value="P-loop_NTPase"/>
</dbReference>
<dbReference type="Gene3D" id="3.40.50.300">
    <property type="entry name" value="P-loop containing nucleotide triphosphate hydrolases"/>
    <property type="match status" value="1"/>
</dbReference>
<dbReference type="Proteomes" id="UP001152320">
    <property type="component" value="Chromosome 4"/>
</dbReference>
<reference evidence="10" key="1">
    <citation type="submission" date="2021-10" db="EMBL/GenBank/DDBJ databases">
        <title>Tropical sea cucumber genome reveals ecological adaptation and Cuvierian tubules defense mechanism.</title>
        <authorList>
            <person name="Chen T."/>
        </authorList>
    </citation>
    <scope>NUCLEOTIDE SEQUENCE</scope>
    <source>
        <strain evidence="10">Nanhai2018</strain>
        <tissue evidence="10">Muscle</tissue>
    </source>
</reference>
<dbReference type="PANTHER" id="PTHR14647:SF85">
    <property type="entry name" value="GALACTOSYLCERAMIDE SULFOTRANSFERASE-LIKE"/>
    <property type="match status" value="1"/>
</dbReference>